<dbReference type="Proteomes" id="UP000198784">
    <property type="component" value="Unassembled WGS sequence"/>
</dbReference>
<organism evidence="5 6">
    <name type="scientific">Pseudomonas borbori</name>
    <dbReference type="NCBI Taxonomy" id="289003"/>
    <lineage>
        <taxon>Bacteria</taxon>
        <taxon>Pseudomonadati</taxon>
        <taxon>Pseudomonadota</taxon>
        <taxon>Gammaproteobacteria</taxon>
        <taxon>Pseudomonadales</taxon>
        <taxon>Pseudomonadaceae</taxon>
        <taxon>Pseudomonas</taxon>
    </lineage>
</organism>
<evidence type="ECO:0000256" key="4">
    <source>
        <dbReference type="SAM" id="SignalP"/>
    </source>
</evidence>
<evidence type="ECO:0000313" key="5">
    <source>
        <dbReference type="EMBL" id="SFO98969.1"/>
    </source>
</evidence>
<accession>A0A1I5LNP3</accession>
<dbReference type="OrthoDB" id="6335573at2"/>
<feature type="binding site" evidence="2">
    <location>
        <position position="81"/>
    </location>
    <ligand>
        <name>Cu cation</name>
        <dbReference type="ChEBI" id="CHEBI:23378"/>
    </ligand>
</feature>
<dbReference type="InterPro" id="IPR003782">
    <property type="entry name" value="SCO1/SenC"/>
</dbReference>
<dbReference type="AlphaFoldDB" id="A0A1I5LNP3"/>
<comment type="similarity">
    <text evidence="1">Belongs to the SCO1/2 family.</text>
</comment>
<dbReference type="GO" id="GO:0046872">
    <property type="term" value="F:metal ion binding"/>
    <property type="evidence" value="ECO:0007669"/>
    <property type="project" value="UniProtKB-KW"/>
</dbReference>
<proteinExistence type="inferred from homology"/>
<feature type="disulfide bond" description="Redox-active" evidence="3">
    <location>
        <begin position="81"/>
        <end position="85"/>
    </location>
</feature>
<dbReference type="SUPFAM" id="SSF52833">
    <property type="entry name" value="Thioredoxin-like"/>
    <property type="match status" value="1"/>
</dbReference>
<name>A0A1I5LNP3_9PSED</name>
<dbReference type="CDD" id="cd02968">
    <property type="entry name" value="SCO"/>
    <property type="match status" value="1"/>
</dbReference>
<keyword evidence="2" id="KW-0186">Copper</keyword>
<sequence length="206" mass="22091">MNRVKCLSRALHGALLSTVLLLAPGVLPVAQAAPVHAARASLPADSLYGLAMPLTDAQGERFDWREMAGKPLLVTMFYGDCASACPVLMQSLQRTIAALQPEEGALKVLMVSLNPQHDTPASLAHLGHMHQLDQRFFRLAVAADEGQTRAMAAALQIKYRALDNGEISHNTRVSLLNADGQVIASSTLLKPVADQDLLVAVRQALQ</sequence>
<feature type="signal peptide" evidence="4">
    <location>
        <begin position="1"/>
        <end position="32"/>
    </location>
</feature>
<feature type="chain" id="PRO_5011527439" evidence="4">
    <location>
        <begin position="33"/>
        <end position="206"/>
    </location>
</feature>
<feature type="binding site" evidence="2">
    <location>
        <position position="169"/>
    </location>
    <ligand>
        <name>Cu cation</name>
        <dbReference type="ChEBI" id="CHEBI:23378"/>
    </ligand>
</feature>
<reference evidence="6" key="1">
    <citation type="submission" date="2016-10" db="EMBL/GenBank/DDBJ databases">
        <authorList>
            <person name="Varghese N."/>
            <person name="Submissions S."/>
        </authorList>
    </citation>
    <scope>NUCLEOTIDE SEQUENCE [LARGE SCALE GENOMIC DNA]</scope>
    <source>
        <strain evidence="6">DSM 17834</strain>
    </source>
</reference>
<dbReference type="STRING" id="289003.SAMN05216190_103155"/>
<keyword evidence="6" id="KW-1185">Reference proteome</keyword>
<keyword evidence="4" id="KW-0732">Signal</keyword>
<keyword evidence="2" id="KW-0479">Metal-binding</keyword>
<evidence type="ECO:0000313" key="6">
    <source>
        <dbReference type="Proteomes" id="UP000198784"/>
    </source>
</evidence>
<feature type="binding site" evidence="2">
    <location>
        <position position="85"/>
    </location>
    <ligand>
        <name>Cu cation</name>
        <dbReference type="ChEBI" id="CHEBI:23378"/>
    </ligand>
</feature>
<dbReference type="Gene3D" id="3.40.30.10">
    <property type="entry name" value="Glutaredoxin"/>
    <property type="match status" value="1"/>
</dbReference>
<protein>
    <submittedName>
        <fullName evidence="5">Protein SCO1/2</fullName>
    </submittedName>
</protein>
<dbReference type="RefSeq" id="WP_090497797.1">
    <property type="nucleotide sequence ID" value="NZ_FOWX01000003.1"/>
</dbReference>
<evidence type="ECO:0000256" key="3">
    <source>
        <dbReference type="PIRSR" id="PIRSR603782-2"/>
    </source>
</evidence>
<gene>
    <name evidence="5" type="ORF">SAMN05216190_103155</name>
</gene>
<dbReference type="Pfam" id="PF02630">
    <property type="entry name" value="SCO1-SenC"/>
    <property type="match status" value="1"/>
</dbReference>
<keyword evidence="3" id="KW-1015">Disulfide bond</keyword>
<dbReference type="InterPro" id="IPR036249">
    <property type="entry name" value="Thioredoxin-like_sf"/>
</dbReference>
<evidence type="ECO:0000256" key="2">
    <source>
        <dbReference type="PIRSR" id="PIRSR603782-1"/>
    </source>
</evidence>
<evidence type="ECO:0000256" key="1">
    <source>
        <dbReference type="ARBA" id="ARBA00010996"/>
    </source>
</evidence>
<dbReference type="EMBL" id="FOWX01000003">
    <property type="protein sequence ID" value="SFO98969.1"/>
    <property type="molecule type" value="Genomic_DNA"/>
</dbReference>